<sequence length="138" mass="15667">MNFPSIFRINRPSRFNINPRHYDPVKEEIKNRTEMIKKDLEIEGVLNPKEQQILERQVSGGSSRIRGAFTGGSPIKKQPSNIMDNTGLIRMIIIVLLVGGFGGYIYLGPVILYYLLYFATGGALLFGFFKLKGRKKDE</sequence>
<evidence type="ECO:0000256" key="1">
    <source>
        <dbReference type="SAM" id="Phobius"/>
    </source>
</evidence>
<dbReference type="OrthoDB" id="1494520at2"/>
<keyword evidence="1" id="KW-0472">Membrane</keyword>
<dbReference type="RefSeq" id="WP_014020542.1">
    <property type="nucleotide sequence ID" value="NC_015914.1"/>
</dbReference>
<protein>
    <submittedName>
        <fullName evidence="2">Uncharacterized protein</fullName>
    </submittedName>
</protein>
<feature type="transmembrane region" description="Helical" evidence="1">
    <location>
        <begin position="111"/>
        <end position="129"/>
    </location>
</feature>
<dbReference type="Proteomes" id="UP000001635">
    <property type="component" value="Chromosome"/>
</dbReference>
<dbReference type="EMBL" id="CP002955">
    <property type="protein sequence ID" value="AEL26249.1"/>
    <property type="molecule type" value="Genomic_DNA"/>
</dbReference>
<reference evidence="3" key="1">
    <citation type="submission" date="2011-07" db="EMBL/GenBank/DDBJ databases">
        <title>The complete genome of Cyclobacterium marinum DSM 745.</title>
        <authorList>
            <person name="Lucas S."/>
            <person name="Han J."/>
            <person name="Lapidus A."/>
            <person name="Bruce D."/>
            <person name="Goodwin L."/>
            <person name="Pitluck S."/>
            <person name="Peters L."/>
            <person name="Kyrpides N."/>
            <person name="Mavromatis K."/>
            <person name="Ivanova N."/>
            <person name="Ovchinnikova G."/>
            <person name="Chertkov O."/>
            <person name="Detter J.C."/>
            <person name="Tapia R."/>
            <person name="Han C."/>
            <person name="Land M."/>
            <person name="Hauser L."/>
            <person name="Markowitz V."/>
            <person name="Cheng J.-F."/>
            <person name="Hugenholtz P."/>
            <person name="Woyke T."/>
            <person name="Wu D."/>
            <person name="Tindall B."/>
            <person name="Schuetze A."/>
            <person name="Brambilla E."/>
            <person name="Klenk H.-P."/>
            <person name="Eisen J.A."/>
        </authorList>
    </citation>
    <scope>NUCLEOTIDE SEQUENCE [LARGE SCALE GENOMIC DNA]</scope>
    <source>
        <strain evidence="3">ATCC 25205 / DSM 745 / LMG 13164 / NCIMB 1802</strain>
    </source>
</reference>
<keyword evidence="3" id="KW-1185">Reference proteome</keyword>
<keyword evidence="1" id="KW-0812">Transmembrane</keyword>
<evidence type="ECO:0000313" key="2">
    <source>
        <dbReference type="EMBL" id="AEL26249.1"/>
    </source>
</evidence>
<accession>G0IW29</accession>
<dbReference type="KEGG" id="cmr:Cycma_2510"/>
<name>G0IW29_CYCMS</name>
<dbReference type="STRING" id="880070.Cycma_2510"/>
<dbReference type="HOGENOM" id="CLU_1871379_0_0_10"/>
<keyword evidence="1" id="KW-1133">Transmembrane helix</keyword>
<proteinExistence type="predicted"/>
<feature type="transmembrane region" description="Helical" evidence="1">
    <location>
        <begin position="87"/>
        <end position="105"/>
    </location>
</feature>
<dbReference type="AlphaFoldDB" id="G0IW29"/>
<organism evidence="2 3">
    <name type="scientific">Cyclobacterium marinum (strain ATCC 25205 / DSM 745 / LMG 13164 / NCIMB 1802)</name>
    <name type="common">Flectobacillus marinus</name>
    <dbReference type="NCBI Taxonomy" id="880070"/>
    <lineage>
        <taxon>Bacteria</taxon>
        <taxon>Pseudomonadati</taxon>
        <taxon>Bacteroidota</taxon>
        <taxon>Cytophagia</taxon>
        <taxon>Cytophagales</taxon>
        <taxon>Cyclobacteriaceae</taxon>
        <taxon>Cyclobacterium</taxon>
    </lineage>
</organism>
<gene>
    <name evidence="2" type="ordered locus">Cycma_2510</name>
</gene>
<evidence type="ECO:0000313" key="3">
    <source>
        <dbReference type="Proteomes" id="UP000001635"/>
    </source>
</evidence>